<evidence type="ECO:0000256" key="3">
    <source>
        <dbReference type="SAM" id="SignalP"/>
    </source>
</evidence>
<feature type="region of interest" description="Disordered" evidence="2">
    <location>
        <begin position="1724"/>
        <end position="1759"/>
    </location>
</feature>
<feature type="compositionally biased region" description="Low complexity" evidence="2">
    <location>
        <begin position="425"/>
        <end position="449"/>
    </location>
</feature>
<feature type="coiled-coil region" evidence="1">
    <location>
        <begin position="477"/>
        <end position="516"/>
    </location>
</feature>
<evidence type="ECO:0000313" key="5">
    <source>
        <dbReference type="RefSeq" id="XP_049306377.1"/>
    </source>
</evidence>
<dbReference type="PANTHER" id="PTHR46007">
    <property type="entry name" value="MEDIATOR OF RNA POLYMERASE II TRANSCRIPTION SUBUNIT 12"/>
    <property type="match status" value="1"/>
</dbReference>
<feature type="compositionally biased region" description="Low complexity" evidence="2">
    <location>
        <begin position="309"/>
        <end position="332"/>
    </location>
</feature>
<feature type="compositionally biased region" description="Basic residues" evidence="2">
    <location>
        <begin position="1563"/>
        <end position="1577"/>
    </location>
</feature>
<dbReference type="RefSeq" id="XP_049306378.1">
    <property type="nucleotide sequence ID" value="XM_049450421.1"/>
</dbReference>
<evidence type="ECO:0000256" key="1">
    <source>
        <dbReference type="SAM" id="Coils"/>
    </source>
</evidence>
<gene>
    <name evidence="5 6 7" type="primary">LOC105231805</name>
</gene>
<feature type="region of interest" description="Disordered" evidence="2">
    <location>
        <begin position="1211"/>
        <end position="1238"/>
    </location>
</feature>
<feature type="region of interest" description="Disordered" evidence="2">
    <location>
        <begin position="92"/>
        <end position="114"/>
    </location>
</feature>
<name>A0ABM3JAX2_BACDO</name>
<feature type="chain" id="PRO_5045024712" evidence="3">
    <location>
        <begin position="16"/>
        <end position="1961"/>
    </location>
</feature>
<feature type="compositionally biased region" description="Basic residues" evidence="2">
    <location>
        <begin position="1947"/>
        <end position="1961"/>
    </location>
</feature>
<accession>A0ABM3JAX2</accession>
<dbReference type="InterPro" id="IPR051647">
    <property type="entry name" value="Mediator_comp_sub12"/>
</dbReference>
<feature type="region of interest" description="Disordered" evidence="2">
    <location>
        <begin position="58"/>
        <end position="80"/>
    </location>
</feature>
<feature type="compositionally biased region" description="Polar residues" evidence="2">
    <location>
        <begin position="1935"/>
        <end position="1945"/>
    </location>
</feature>
<keyword evidence="4" id="KW-1185">Reference proteome</keyword>
<feature type="compositionally biased region" description="Polar residues" evidence="2">
    <location>
        <begin position="1727"/>
        <end position="1737"/>
    </location>
</feature>
<feature type="region of interest" description="Disordered" evidence="2">
    <location>
        <begin position="1132"/>
        <end position="1169"/>
    </location>
</feature>
<feature type="region of interest" description="Disordered" evidence="2">
    <location>
        <begin position="373"/>
        <end position="449"/>
    </location>
</feature>
<feature type="region of interest" description="Disordered" evidence="2">
    <location>
        <begin position="1011"/>
        <end position="1042"/>
    </location>
</feature>
<feature type="compositionally biased region" description="Low complexity" evidence="2">
    <location>
        <begin position="93"/>
        <end position="114"/>
    </location>
</feature>
<feature type="region of interest" description="Disordered" evidence="2">
    <location>
        <begin position="878"/>
        <end position="903"/>
    </location>
</feature>
<dbReference type="RefSeq" id="XP_049306377.1">
    <property type="nucleotide sequence ID" value="XM_049450420.1"/>
</dbReference>
<dbReference type="GeneID" id="105231805"/>
<feature type="compositionally biased region" description="Low complexity" evidence="2">
    <location>
        <begin position="1486"/>
        <end position="1507"/>
    </location>
</feature>
<keyword evidence="3" id="KW-0732">Signal</keyword>
<feature type="compositionally biased region" description="Low complexity" evidence="2">
    <location>
        <begin position="373"/>
        <end position="390"/>
    </location>
</feature>
<proteinExistence type="predicted"/>
<reference evidence="4 5" key="1">
    <citation type="submission" date="2025-05" db="UniProtKB">
        <authorList>
            <consortium name="RefSeq"/>
        </authorList>
    </citation>
    <scope>NUCLEOTIDE SEQUENCE [LARGE SCALE GENOMIC DNA]</scope>
    <source>
        <tissue evidence="5 6">Adult</tissue>
    </source>
</reference>
<sequence>MLLTFFSFLMRFVDISKLHSDRCNCTNGADDCQNKVKCWQQAAAAAAAAAAHKANVANSNSSSTSSGCDSNASSASAGSSTKENYYALNMPPQQRRQQQRQQQQQLHRQAAQHQTITPQQLEQIRYYQQMQQQQLQILQQQLLQRRLLQQHLREQGVDVGVRSPNLSGEKGRDGNSGVVAASPPRLSSANVSAALTCNQQYLIEQRLQQQQQQQLPSPQWLRNNHNYKFNNQHSDNNMLYNNNDIINNNDDFAVLLSDIGVGQQKGQKFRRGMTEFSTNNDINNKSHLSQPLQNSPRHYAYSQTKQYHQQHQPNLSQQSQQQQPHPNSPQHNANNINSHFTYAFKQTHNNKNNLQTLPLNSSANTFTTTSHINSNNITTANNPSSPTSATQSPLHYKNPLNSPNNSPFAFAYNNYGENEREREPQQQQQQQRSSGTAATAQQHQLQQHLRSGKTLPLLTQTQYQQHLNDLLLQQQHLQKHQQQLLSAKDADDELSEESLKQNVAIVLNNLDRYNNALRSIILNEQVSGQSSVLIDDSLLVESLGANNNFLLNCGNTMAAPATPESDYNSNATTPGSRHNMPLDSNMLQQHQHLVGFANAAAAAAVTACGGGGGGGVGSVSNNINGVGGGGGGYFGNNVAGNNLNYSIASSHDFTHDNSDYQWLLDCDYRDGCGTGLQRSIFSSLSGSYSGDIIFYNDFSKKLDANLAEVDMESFRAEDILLHMPSYCKNMSNSNRLQQSFLLQQNALPANAQEHVGGVGGVGGGINHLSQTSLTSNNELIDNSICKSELLFSPVKESHLSADSLDMDAYPENEDIILTCKANKDNYTIAFEGSVLYSDESFYAEPSDVATRNTHNFINLHSNLEDIVKRKALDVSMSRSEQAASVRGKLQKSNTTQLQRYPSGNNNTAANNIFVQIQQIQHTPNCTVRKSRSVPNLREHKDPTAMVCSGIADIQQQKHHSQQQQLNVSQAVSTSNMECCKTSRNMLPMCQMPISSNSIIASITSERLNAAEQLQTQHHHHHHQQQQQQETLLQQQQQQQNASQLRHKHRCSCQPSNAVLAAAAAAATNSHNCPAAQKHAPITGSASSGSSNPPAFNLVKLFIKQKSNNSATDEQQMSTHTCMDVSSGCWPSSDAAGSSSSSSLEQRLRKKSMNDSGKGSALSRHDEDEEQLCAQVRDTCESAFQAEPHHGHAGHPTPTRRHLRIRNDAVFYDEDPSSSSSGSLTATNSPAHRRRSMPPRHPQLCQLVTQHKDVGTACSLQSSENSRSNSEQLTQVYVSTGTSSTTLERQRSRCEGAQPTVSAASSSELISRSMQTSCGSLSTRSSMSDRFRFVPPSFLAKLNNLGEERQAPIYVIYPNYALPDLGFVKTNSTADVIFSPFNYKMAIGSNDDSASMASLKKRVNLNSNDDEILKAMDYKHVMDWQSLTTLLPADYRRRLKHIPEVNSLLPDLDAELSQRPLFCMTPPIRRNRPHICDCAQYFQQQQTTQLQNGEEGSSSSASSQQPSSGYRGSSTLLADSADLENADPLKQMYIYQYEQQRMDSGVEMSPAIGKTPPQPMPRGILRKSSSHSANRTKRNSMIEGQQSKLSKQEKRRSLQEPPYHHAVGSSEELGEVFEEEAELYAVPQPRQERLSRKDLDARMRFLSSLPRSELKCYAEIAAILESSTEYQVAYDPAALKKEVSRALSQQKKVSFNDIHTLTENEQEVDLTVQQQMQQPPIAPEARQRFTTPPNSPNISVAGMRSGEPATRRSSQMEQHQTAKRLAALDEQEKRKIESNRFKRLQIQWELMSKDSTMLKDLASAQETKSGGSTPTATAATATAAAAAAAANAAHKSRIPRPVSYPAGKARNANCNTKPVLKPLEKVKTTKLSISPQITRISTQEADGKTTRSPSRIVPPKRYSMTAGIGGANTTVAAAAAATNTGVGVGAARARTPNSRAAVTAPNTPKRRVQSPRTIPRVR</sequence>
<feature type="signal peptide" evidence="3">
    <location>
        <begin position="1"/>
        <end position="15"/>
    </location>
</feature>
<feature type="region of interest" description="Disordered" evidence="2">
    <location>
        <begin position="1928"/>
        <end position="1961"/>
    </location>
</feature>
<organism evidence="4 5">
    <name type="scientific">Bactrocera dorsalis</name>
    <name type="common">Oriental fruit fly</name>
    <name type="synonym">Dacus dorsalis</name>
    <dbReference type="NCBI Taxonomy" id="27457"/>
    <lineage>
        <taxon>Eukaryota</taxon>
        <taxon>Metazoa</taxon>
        <taxon>Ecdysozoa</taxon>
        <taxon>Arthropoda</taxon>
        <taxon>Hexapoda</taxon>
        <taxon>Insecta</taxon>
        <taxon>Pterygota</taxon>
        <taxon>Neoptera</taxon>
        <taxon>Endopterygota</taxon>
        <taxon>Diptera</taxon>
        <taxon>Brachycera</taxon>
        <taxon>Muscomorpha</taxon>
        <taxon>Tephritoidea</taxon>
        <taxon>Tephritidae</taxon>
        <taxon>Bactrocera</taxon>
        <taxon>Bactrocera</taxon>
    </lineage>
</organism>
<feature type="compositionally biased region" description="Polar residues" evidence="2">
    <location>
        <begin position="890"/>
        <end position="903"/>
    </location>
</feature>
<feature type="region of interest" description="Disordered" evidence="2">
    <location>
        <begin position="1279"/>
        <end position="1299"/>
    </location>
</feature>
<evidence type="ECO:0000313" key="7">
    <source>
        <dbReference type="RefSeq" id="XP_049306379.1"/>
    </source>
</evidence>
<feature type="region of interest" description="Disordered" evidence="2">
    <location>
        <begin position="303"/>
        <end position="335"/>
    </location>
</feature>
<protein>
    <submittedName>
        <fullName evidence="5 6">Uncharacterized protein LOC105231805 isoform X1</fullName>
    </submittedName>
</protein>
<evidence type="ECO:0000313" key="4">
    <source>
        <dbReference type="Proteomes" id="UP001652620"/>
    </source>
</evidence>
<evidence type="ECO:0000313" key="6">
    <source>
        <dbReference type="RefSeq" id="XP_049306378.1"/>
    </source>
</evidence>
<feature type="compositionally biased region" description="Low complexity" evidence="2">
    <location>
        <begin position="1024"/>
        <end position="1039"/>
    </location>
</feature>
<feature type="region of interest" description="Disordered" evidence="2">
    <location>
        <begin position="1544"/>
        <end position="1611"/>
    </location>
</feature>
<dbReference type="PANTHER" id="PTHR46007:SF8">
    <property type="entry name" value="C2H2-TYPE DOMAIN-CONTAINING PROTEIN"/>
    <property type="match status" value="1"/>
</dbReference>
<evidence type="ECO:0000256" key="2">
    <source>
        <dbReference type="SAM" id="MobiDB-lite"/>
    </source>
</evidence>
<dbReference type="RefSeq" id="XP_049306379.1">
    <property type="nucleotide sequence ID" value="XM_049450422.1"/>
</dbReference>
<keyword evidence="1" id="KW-0175">Coiled coil</keyword>
<dbReference type="Proteomes" id="UP001652620">
    <property type="component" value="Chromosome 2"/>
</dbReference>
<feature type="region of interest" description="Disordered" evidence="2">
    <location>
        <begin position="1486"/>
        <end position="1514"/>
    </location>
</feature>
<feature type="compositionally biased region" description="Low complexity" evidence="2">
    <location>
        <begin position="1132"/>
        <end position="1142"/>
    </location>
</feature>